<reference evidence="1 2" key="1">
    <citation type="submission" date="2015-09" db="EMBL/GenBank/DDBJ databases">
        <title>Trachymyrmex cornetzi WGS genome.</title>
        <authorList>
            <person name="Nygaard S."/>
            <person name="Hu H."/>
            <person name="Boomsma J."/>
            <person name="Zhang G."/>
        </authorList>
    </citation>
    <scope>NUCLEOTIDE SEQUENCE [LARGE SCALE GENOMIC DNA]</scope>
    <source>
        <strain evidence="1">Tcor2-1</strain>
        <tissue evidence="1">Whole body</tissue>
    </source>
</reference>
<dbReference type="EMBL" id="KQ979814">
    <property type="protein sequence ID" value="KYN19033.1"/>
    <property type="molecule type" value="Genomic_DNA"/>
</dbReference>
<accession>A0A195E1N5</accession>
<evidence type="ECO:0000313" key="2">
    <source>
        <dbReference type="Proteomes" id="UP000078492"/>
    </source>
</evidence>
<keyword evidence="2" id="KW-1185">Reference proteome</keyword>
<dbReference type="Proteomes" id="UP000078492">
    <property type="component" value="Unassembled WGS sequence"/>
</dbReference>
<gene>
    <name evidence="1" type="ORF">ALC57_08706</name>
</gene>
<proteinExistence type="predicted"/>
<name>A0A195E1N5_9HYME</name>
<feature type="non-terminal residue" evidence="1">
    <location>
        <position position="1"/>
    </location>
</feature>
<organism evidence="1 2">
    <name type="scientific">Trachymyrmex cornetzi</name>
    <dbReference type="NCBI Taxonomy" id="471704"/>
    <lineage>
        <taxon>Eukaryota</taxon>
        <taxon>Metazoa</taxon>
        <taxon>Ecdysozoa</taxon>
        <taxon>Arthropoda</taxon>
        <taxon>Hexapoda</taxon>
        <taxon>Insecta</taxon>
        <taxon>Pterygota</taxon>
        <taxon>Neoptera</taxon>
        <taxon>Endopterygota</taxon>
        <taxon>Hymenoptera</taxon>
        <taxon>Apocrita</taxon>
        <taxon>Aculeata</taxon>
        <taxon>Formicoidea</taxon>
        <taxon>Formicidae</taxon>
        <taxon>Myrmicinae</taxon>
        <taxon>Trachymyrmex</taxon>
    </lineage>
</organism>
<sequence>FCNAANENFSMYGSGVCWIDNSRSRFKPRNANGRMEEMLLPSRVSLRSTRRPANASPFITGKLFFVSDNSSTLSGNCCAGMSSRPPVLQSTCNEINYRVLFHRSSHERHALIVTFITKAD</sequence>
<evidence type="ECO:0000313" key="1">
    <source>
        <dbReference type="EMBL" id="KYN19033.1"/>
    </source>
</evidence>
<dbReference type="AlphaFoldDB" id="A0A195E1N5"/>
<protein>
    <submittedName>
        <fullName evidence="1">Uncharacterized protein</fullName>
    </submittedName>
</protein>